<dbReference type="SMART" id="SM00015">
    <property type="entry name" value="IQ"/>
    <property type="match status" value="11"/>
</dbReference>
<dbReference type="InterPro" id="IPR001936">
    <property type="entry name" value="RasGAP_dom"/>
</dbReference>
<dbReference type="InterPro" id="IPR036872">
    <property type="entry name" value="CH_dom_sf"/>
</dbReference>
<feature type="compositionally biased region" description="Low complexity" evidence="2">
    <location>
        <begin position="126"/>
        <end position="144"/>
    </location>
</feature>
<evidence type="ECO:0000256" key="2">
    <source>
        <dbReference type="SAM" id="MobiDB-lite"/>
    </source>
</evidence>
<proteinExistence type="predicted"/>
<dbReference type="SUPFAM" id="SSF47576">
    <property type="entry name" value="Calponin-homology domain, CH-domain"/>
    <property type="match status" value="1"/>
</dbReference>
<dbReference type="InterPro" id="IPR008936">
    <property type="entry name" value="Rho_GTPase_activation_prot"/>
</dbReference>
<feature type="region of interest" description="Disordered" evidence="2">
    <location>
        <begin position="96"/>
        <end position="150"/>
    </location>
</feature>
<evidence type="ECO:0000259" key="3">
    <source>
        <dbReference type="PROSITE" id="PS50018"/>
    </source>
</evidence>
<dbReference type="Proteomes" id="UP000759537">
    <property type="component" value="Unassembled WGS sequence"/>
</dbReference>
<dbReference type="SMART" id="SM00033">
    <property type="entry name" value="CH"/>
    <property type="match status" value="1"/>
</dbReference>
<dbReference type="Pfam" id="PF00307">
    <property type="entry name" value="CH"/>
    <property type="match status" value="1"/>
</dbReference>
<dbReference type="Pfam" id="PF03836">
    <property type="entry name" value="RasGAP_C"/>
    <property type="match status" value="1"/>
</dbReference>
<evidence type="ECO:0000256" key="1">
    <source>
        <dbReference type="SAM" id="Coils"/>
    </source>
</evidence>
<gene>
    <name evidence="5" type="ORF">DFH94DRAFT_836929</name>
</gene>
<dbReference type="GO" id="GO:0005096">
    <property type="term" value="F:GTPase activator activity"/>
    <property type="evidence" value="ECO:0007669"/>
    <property type="project" value="TreeGrafter"/>
</dbReference>
<dbReference type="SMART" id="SM00323">
    <property type="entry name" value="RasGAP"/>
    <property type="match status" value="1"/>
</dbReference>
<dbReference type="InterPro" id="IPR001715">
    <property type="entry name" value="CH_dom"/>
</dbReference>
<feature type="compositionally biased region" description="Polar residues" evidence="2">
    <location>
        <begin position="178"/>
        <end position="194"/>
    </location>
</feature>
<dbReference type="PANTHER" id="PTHR14149:SF14">
    <property type="entry name" value="CALPONIN-HOMOLOGY (CH) DOMAIN-CONTAINING PROTEIN"/>
    <property type="match status" value="1"/>
</dbReference>
<keyword evidence="1" id="KW-0175">Coiled coil</keyword>
<dbReference type="Gene3D" id="1.20.5.190">
    <property type="match status" value="1"/>
</dbReference>
<dbReference type="InterPro" id="IPR000593">
    <property type="entry name" value="RasGAP_C"/>
</dbReference>
<reference evidence="5" key="1">
    <citation type="submission" date="2019-10" db="EMBL/GenBank/DDBJ databases">
        <authorList>
            <consortium name="DOE Joint Genome Institute"/>
            <person name="Kuo A."/>
            <person name="Miyauchi S."/>
            <person name="Kiss E."/>
            <person name="Drula E."/>
            <person name="Kohler A."/>
            <person name="Sanchez-Garcia M."/>
            <person name="Andreopoulos B."/>
            <person name="Barry K.W."/>
            <person name="Bonito G."/>
            <person name="Buee M."/>
            <person name="Carver A."/>
            <person name="Chen C."/>
            <person name="Cichocki N."/>
            <person name="Clum A."/>
            <person name="Culley D."/>
            <person name="Crous P.W."/>
            <person name="Fauchery L."/>
            <person name="Girlanda M."/>
            <person name="Hayes R."/>
            <person name="Keri Z."/>
            <person name="LaButti K."/>
            <person name="Lipzen A."/>
            <person name="Lombard V."/>
            <person name="Magnuson J."/>
            <person name="Maillard F."/>
            <person name="Morin E."/>
            <person name="Murat C."/>
            <person name="Nolan M."/>
            <person name="Ohm R."/>
            <person name="Pangilinan J."/>
            <person name="Pereira M."/>
            <person name="Perotto S."/>
            <person name="Peter M."/>
            <person name="Riley R."/>
            <person name="Sitrit Y."/>
            <person name="Stielow B."/>
            <person name="Szollosi G."/>
            <person name="Zifcakova L."/>
            <person name="Stursova M."/>
            <person name="Spatafora J.W."/>
            <person name="Tedersoo L."/>
            <person name="Vaario L.-M."/>
            <person name="Yamada A."/>
            <person name="Yan M."/>
            <person name="Wang P."/>
            <person name="Xu J."/>
            <person name="Bruns T."/>
            <person name="Baldrian P."/>
            <person name="Vilgalys R."/>
            <person name="Henrissat B."/>
            <person name="Grigoriev I.V."/>
            <person name="Hibbett D."/>
            <person name="Nagy L.G."/>
            <person name="Martin F.M."/>
        </authorList>
    </citation>
    <scope>NUCLEOTIDE SEQUENCE</scope>
    <source>
        <strain evidence="5">Prilba</strain>
    </source>
</reference>
<keyword evidence="6" id="KW-1185">Reference proteome</keyword>
<dbReference type="PROSITE" id="PS50096">
    <property type="entry name" value="IQ"/>
    <property type="match status" value="10"/>
</dbReference>
<evidence type="ECO:0000313" key="6">
    <source>
        <dbReference type="Proteomes" id="UP000759537"/>
    </source>
</evidence>
<feature type="region of interest" description="Disordered" evidence="2">
    <location>
        <begin position="174"/>
        <end position="194"/>
    </location>
</feature>
<reference evidence="5" key="2">
    <citation type="journal article" date="2020" name="Nat. Commun.">
        <title>Large-scale genome sequencing of mycorrhizal fungi provides insights into the early evolution of symbiotic traits.</title>
        <authorList>
            <person name="Miyauchi S."/>
            <person name="Kiss E."/>
            <person name="Kuo A."/>
            <person name="Drula E."/>
            <person name="Kohler A."/>
            <person name="Sanchez-Garcia M."/>
            <person name="Morin E."/>
            <person name="Andreopoulos B."/>
            <person name="Barry K.W."/>
            <person name="Bonito G."/>
            <person name="Buee M."/>
            <person name="Carver A."/>
            <person name="Chen C."/>
            <person name="Cichocki N."/>
            <person name="Clum A."/>
            <person name="Culley D."/>
            <person name="Crous P.W."/>
            <person name="Fauchery L."/>
            <person name="Girlanda M."/>
            <person name="Hayes R.D."/>
            <person name="Keri Z."/>
            <person name="LaButti K."/>
            <person name="Lipzen A."/>
            <person name="Lombard V."/>
            <person name="Magnuson J."/>
            <person name="Maillard F."/>
            <person name="Murat C."/>
            <person name="Nolan M."/>
            <person name="Ohm R.A."/>
            <person name="Pangilinan J."/>
            <person name="Pereira M.F."/>
            <person name="Perotto S."/>
            <person name="Peter M."/>
            <person name="Pfister S."/>
            <person name="Riley R."/>
            <person name="Sitrit Y."/>
            <person name="Stielow J.B."/>
            <person name="Szollosi G."/>
            <person name="Zifcakova L."/>
            <person name="Stursova M."/>
            <person name="Spatafora J.W."/>
            <person name="Tedersoo L."/>
            <person name="Vaario L.M."/>
            <person name="Yamada A."/>
            <person name="Yan M."/>
            <person name="Wang P."/>
            <person name="Xu J."/>
            <person name="Bruns T."/>
            <person name="Baldrian P."/>
            <person name="Vilgalys R."/>
            <person name="Dunand C."/>
            <person name="Henrissat B."/>
            <person name="Grigoriev I.V."/>
            <person name="Hibbett D."/>
            <person name="Nagy L.G."/>
            <person name="Martin F.M."/>
        </authorList>
    </citation>
    <scope>NUCLEOTIDE SEQUENCE</scope>
    <source>
        <strain evidence="5">Prilba</strain>
    </source>
</reference>
<organism evidence="5 6">
    <name type="scientific">Russula ochroleuca</name>
    <dbReference type="NCBI Taxonomy" id="152965"/>
    <lineage>
        <taxon>Eukaryota</taxon>
        <taxon>Fungi</taxon>
        <taxon>Dikarya</taxon>
        <taxon>Basidiomycota</taxon>
        <taxon>Agaricomycotina</taxon>
        <taxon>Agaricomycetes</taxon>
        <taxon>Russulales</taxon>
        <taxon>Russulaceae</taxon>
        <taxon>Russula</taxon>
    </lineage>
</organism>
<feature type="region of interest" description="Disordered" evidence="2">
    <location>
        <begin position="1"/>
        <end position="82"/>
    </location>
</feature>
<feature type="coiled-coil region" evidence="1">
    <location>
        <begin position="387"/>
        <end position="414"/>
    </location>
</feature>
<dbReference type="GO" id="GO:0110085">
    <property type="term" value="C:mitotic actomyosin contractile ring"/>
    <property type="evidence" value="ECO:0007669"/>
    <property type="project" value="TreeGrafter"/>
</dbReference>
<dbReference type="PROSITE" id="PS50021">
    <property type="entry name" value="CH"/>
    <property type="match status" value="1"/>
</dbReference>
<feature type="compositionally biased region" description="Basic and acidic residues" evidence="2">
    <location>
        <begin position="96"/>
        <end position="107"/>
    </location>
</feature>
<feature type="compositionally biased region" description="Polar residues" evidence="2">
    <location>
        <begin position="42"/>
        <end position="70"/>
    </location>
</feature>
<protein>
    <submittedName>
        <fullName evidence="5">Ras GTPase-activating protein</fullName>
    </submittedName>
</protein>
<dbReference type="Pfam" id="PF00616">
    <property type="entry name" value="RasGAP"/>
    <property type="match status" value="1"/>
</dbReference>
<dbReference type="OrthoDB" id="775356at2759"/>
<sequence length="1859" mass="210853">MIRRDQMEQSDSSGSNSPVRSGRPASSAGFAYQARLLERGSTHTGSLSRSGSVSTINSLTTGNSTATPSTIPRRWTPTHRIGSSIDAVRGKWEERVRAEAVSDEKDLPSTPGESQAPDSRPSRTLSNRYTVSSSSETSLPLSRVQTSSDTDVLRTPAYLKRHSIPAPIIASPLSPNATGVTVTNPDPPRTSINASSLTDTAYRIRLPPSTLSPSISSVSGPPAVLAERRIDSQPATTARSRARTVDDVPSKVAASSVTPQEESPPWRISPPRSGLPNSRRIRPTSVYEDLLTNTDHADPGQSSSSPREPSTARARDLPLSGVGNLLPQVGAFQSSPVPSSVMHPTPYKSSYMGSKKASTYREKLIVGQKLGHHLPRIASGDADDDWVADDDTRIQREEEEARNERQKLREQRLGRRAAIKHRGTRETLTPNTANPGDVAGIPGRLKLSRDIPPSTPTSSFPTTRLTRGLWADTQRHLIQAYEYLCHVGEAQQWVEGCLGEELGFGVVDMEESLRNGVVLAKLVRVFQGSAVVRKIYEAAKLDFRHSDNINYFFNFVRHVGLPESFIFELTDLYEKKNLPKVIYCIHALSHLLARRGLAERIGNLVGRLQFSDDQLQKTQKGLKDAGVPMPNFGNVGRELALEINEEPEETEEEIRDRLLRENEPSVISVQTLARGFLARKAQATQIARLQLAQRYIIRAQAQSRGVLARRTVAEYRDQQLSVLPWVITIQAICRGHLLRRRWYAWVKRVKARSRNVVKIQAQIRGLLVRRRLAMLRAAFQRSVFSVTKMQAQARARLIQRRQDQLTKVFSTRKMFGSIVSLQAVARGMLQRAAIARQLYALDLLEDSIIALQAQAKGVLVRRQVGSQLAKLEDITDVLVRVQAAVRTYLARKRLLVLIRGLRKATPVVIQLQARARANLTRHHHNALQKSLAKVAIVTSVGGFQTFARAALARNRHREQIKQLEFTLPDVVGFQAVARGFLARRDWYAWRNHLRRSQSVASALQALFRGVLQRRKFQEKMRYYQENLEKVVKIQSLFRAKETRDQYRQLTMGTNVSVGTIKNFVHLLDDSENDFQEELDLERMRKQVVERIRENQALESDVNDLDVKIALVVHNVKTFEELVKVRRKYGTDTAAAHASRASVLAAHGDPFAGPSTLDHAAKRKLELYQQLFYLLQSHGEYLARLFSEMSGDNVPEKDRRLLERVVLTLFGYGQDRREDYLLLKLFQFSITEEIGCAKTLADVIHGHPVYINIALHYIRPKQTVHVRETLQPLIRDVISAEDLDLEADPKQIYRARIDLEEMRSGNAASKLKDISFAEALNDPIIRPEYIRHLQVLRWWSETFIATIVQSTRKMPYGVRYLARETLAAVRNKFPDAPEESCAACIGRLIFYRYINPAIITPETFDIVSTTVDVSSRKNLAQISKVLSQVTSGLEFGDETPSYIPINEYVKRAILQFTSWLFEVADVPDAETQYHAHEFLDVTVQPKPIYISPNEVYAMHGLLAQHIDRLGPSRDDPLRTILHELDGVPQFGSEELKDARDRAITLELTNRFADVRDPRADEKTLWVQAKRTVLAILRVQPAKDLVESLMQPVSDEHEMMWEDILESEIESDHRLRHPRRMPSTAAQESAYRLEDIRSLSFREVKAHAIFFLLELEKQGKVTRSDGYQDILNAIALDVRSKHRMRLQRQQEIENMTEALHHLKERKKYFEEQINSYNSYVEVAMATMQRGKSKKRIIMPFTKQYFHLRDLQKSGKTPQFGSFKYSAQDLYERGILLSIDQYSPRQFDKIDLVISSNQLGVFNVELFNNALGITNRMAIADIRLEDLLQAQYQDRASLSLFNGLAKFNLNLFLYQINKKFYV</sequence>
<dbReference type="GO" id="GO:0051015">
    <property type="term" value="F:actin filament binding"/>
    <property type="evidence" value="ECO:0007669"/>
    <property type="project" value="TreeGrafter"/>
</dbReference>
<dbReference type="PANTHER" id="PTHR14149">
    <property type="entry name" value="RAS GTPASE-ACTIVATING PROTEIN WITH IQ MOTIF"/>
    <property type="match status" value="1"/>
</dbReference>
<accession>A0A9P5N2J8</accession>
<dbReference type="GO" id="GO:1903479">
    <property type="term" value="P:mitotic actomyosin contractile ring assembly actin filament organization"/>
    <property type="evidence" value="ECO:0007669"/>
    <property type="project" value="TreeGrafter"/>
</dbReference>
<evidence type="ECO:0000259" key="4">
    <source>
        <dbReference type="PROSITE" id="PS50021"/>
    </source>
</evidence>
<feature type="compositionally biased region" description="Polar residues" evidence="2">
    <location>
        <begin position="9"/>
        <end position="19"/>
    </location>
</feature>
<dbReference type="Gene3D" id="1.10.418.10">
    <property type="entry name" value="Calponin-like domain"/>
    <property type="match status" value="1"/>
</dbReference>
<feature type="coiled-coil region" evidence="1">
    <location>
        <begin position="1683"/>
        <end position="1710"/>
    </location>
</feature>
<dbReference type="InterPro" id="IPR000048">
    <property type="entry name" value="IQ_motif_EF-hand-BS"/>
</dbReference>
<dbReference type="CDD" id="cd21206">
    <property type="entry name" value="CH_IQGAP"/>
    <property type="match status" value="1"/>
</dbReference>
<feature type="domain" description="Ras-GAP" evidence="3">
    <location>
        <begin position="1203"/>
        <end position="1430"/>
    </location>
</feature>
<name>A0A9P5N2J8_9AGAM</name>
<dbReference type="GO" id="GO:0005516">
    <property type="term" value="F:calmodulin binding"/>
    <property type="evidence" value="ECO:0007669"/>
    <property type="project" value="TreeGrafter"/>
</dbReference>
<dbReference type="Pfam" id="PF00612">
    <property type="entry name" value="IQ"/>
    <property type="match status" value="4"/>
</dbReference>
<dbReference type="PROSITE" id="PS50018">
    <property type="entry name" value="RAS_GTPASE_ACTIV_2"/>
    <property type="match status" value="1"/>
</dbReference>
<feature type="region of interest" description="Disordered" evidence="2">
    <location>
        <begin position="226"/>
        <end position="322"/>
    </location>
</feature>
<evidence type="ECO:0000313" key="5">
    <source>
        <dbReference type="EMBL" id="KAF8484716.1"/>
    </source>
</evidence>
<dbReference type="SUPFAM" id="SSF143885">
    <property type="entry name" value="RGC domain-like"/>
    <property type="match status" value="1"/>
</dbReference>
<dbReference type="SUPFAM" id="SSF48350">
    <property type="entry name" value="GTPase activation domain, GAP"/>
    <property type="match status" value="1"/>
</dbReference>
<feature type="compositionally biased region" description="Polar residues" evidence="2">
    <location>
        <begin position="111"/>
        <end position="125"/>
    </location>
</feature>
<dbReference type="Gene3D" id="1.10.506.10">
    <property type="entry name" value="GTPase Activation - p120gap, domain 1"/>
    <property type="match status" value="1"/>
</dbReference>
<dbReference type="EMBL" id="WHVB01000003">
    <property type="protein sequence ID" value="KAF8484716.1"/>
    <property type="molecule type" value="Genomic_DNA"/>
</dbReference>
<comment type="caution">
    <text evidence="5">The sequence shown here is derived from an EMBL/GenBank/DDBJ whole genome shotgun (WGS) entry which is preliminary data.</text>
</comment>
<feature type="domain" description="Calponin-homology (CH)" evidence="4">
    <location>
        <begin position="484"/>
        <end position="592"/>
    </location>
</feature>